<gene>
    <name evidence="1" type="ORF">GKJPGBOP_01451</name>
</gene>
<name>A0A401VXI4_STREY</name>
<dbReference type="Proteomes" id="UP000286746">
    <property type="component" value="Unassembled WGS sequence"/>
</dbReference>
<keyword evidence="2" id="KW-1185">Reference proteome</keyword>
<accession>A0A401VXI4</accession>
<comment type="caution">
    <text evidence="1">The sequence shown here is derived from an EMBL/GenBank/DDBJ whole genome shotgun (WGS) entry which is preliminary data.</text>
</comment>
<protein>
    <submittedName>
        <fullName evidence="1">Membrane protein</fullName>
    </submittedName>
</protein>
<dbReference type="RefSeq" id="WP_125052969.1">
    <property type="nucleotide sequence ID" value="NZ_BHZD01000001.1"/>
</dbReference>
<evidence type="ECO:0000313" key="1">
    <source>
        <dbReference type="EMBL" id="GCD41794.1"/>
    </source>
</evidence>
<dbReference type="AlphaFoldDB" id="A0A401VXI4"/>
<organism evidence="1 2">
    <name type="scientific">Streptomyces paromomycinus</name>
    <name type="common">Streptomyces rimosus subsp. paromomycinus</name>
    <dbReference type="NCBI Taxonomy" id="92743"/>
    <lineage>
        <taxon>Bacteria</taxon>
        <taxon>Bacillati</taxon>
        <taxon>Actinomycetota</taxon>
        <taxon>Actinomycetes</taxon>
        <taxon>Kitasatosporales</taxon>
        <taxon>Streptomycetaceae</taxon>
        <taxon>Streptomyces</taxon>
    </lineage>
</organism>
<reference evidence="1 2" key="1">
    <citation type="submission" date="2018-11" db="EMBL/GenBank/DDBJ databases">
        <title>Whole genome sequence of Streptomyces paromomycinus NBRC 15454(T).</title>
        <authorList>
            <person name="Komaki H."/>
            <person name="Tamura T."/>
        </authorList>
    </citation>
    <scope>NUCLEOTIDE SEQUENCE [LARGE SCALE GENOMIC DNA]</scope>
    <source>
        <strain evidence="1 2">NBRC 15454</strain>
    </source>
</reference>
<evidence type="ECO:0000313" key="2">
    <source>
        <dbReference type="Proteomes" id="UP000286746"/>
    </source>
</evidence>
<dbReference type="EMBL" id="BHZD01000001">
    <property type="protein sequence ID" value="GCD41794.1"/>
    <property type="molecule type" value="Genomic_DNA"/>
</dbReference>
<sequence>MVHVSLVVALLAVVWFLIKKCGLKAGHAVAAILLGFYLRDTHLATPIERLVTAITQALGTWRL</sequence>
<proteinExistence type="predicted"/>